<dbReference type="EMBL" id="RCSS01000105">
    <property type="protein sequence ID" value="RVD93006.1"/>
    <property type="molecule type" value="Genomic_DNA"/>
</dbReference>
<dbReference type="AlphaFoldDB" id="A0A437APU8"/>
<feature type="signal peptide" evidence="1">
    <location>
        <begin position="1"/>
        <end position="16"/>
    </location>
</feature>
<evidence type="ECO:0000313" key="3">
    <source>
        <dbReference type="Proteomes" id="UP000282876"/>
    </source>
</evidence>
<protein>
    <recommendedName>
        <fullName evidence="4">Ricin B lectin domain-containing protein</fullName>
    </recommendedName>
</protein>
<evidence type="ECO:0000256" key="1">
    <source>
        <dbReference type="SAM" id="SignalP"/>
    </source>
</evidence>
<feature type="chain" id="PRO_5019575087" description="Ricin B lectin domain-containing protein" evidence="1">
    <location>
        <begin position="17"/>
        <end position="164"/>
    </location>
</feature>
<name>A0A437APU8_9MICR</name>
<proteinExistence type="predicted"/>
<accession>A0A437APU8</accession>
<reference evidence="2 3" key="1">
    <citation type="submission" date="2018-10" db="EMBL/GenBank/DDBJ databases">
        <title>Draft genome sequence of the microsporidian Tubulinosema ratisbonensis.</title>
        <authorList>
            <person name="Polonais V."/>
            <person name="Peyretaillade E."/>
            <person name="Niehus S."/>
            <person name="Wawrzyniak I."/>
            <person name="Franchet A."/>
            <person name="Gaspin C."/>
            <person name="Reichstadt M."/>
            <person name="Belser C."/>
            <person name="Labadie K."/>
            <person name="Delbac F."/>
            <person name="Ferrandon D."/>
        </authorList>
    </citation>
    <scope>NUCLEOTIDE SEQUENCE [LARGE SCALE GENOMIC DNA]</scope>
    <source>
        <strain evidence="2 3">Franzen</strain>
    </source>
</reference>
<dbReference type="InterPro" id="IPR035992">
    <property type="entry name" value="Ricin_B-like_lectins"/>
</dbReference>
<evidence type="ECO:0000313" key="2">
    <source>
        <dbReference type="EMBL" id="RVD93006.1"/>
    </source>
</evidence>
<comment type="caution">
    <text evidence="2">The sequence shown here is derived from an EMBL/GenBank/DDBJ whole genome shotgun (WGS) entry which is preliminary data.</text>
</comment>
<keyword evidence="1" id="KW-0732">Signal</keyword>
<dbReference type="Proteomes" id="UP000282876">
    <property type="component" value="Unassembled WGS sequence"/>
</dbReference>
<keyword evidence="3" id="KW-1185">Reference proteome</keyword>
<dbReference type="SUPFAM" id="SSF50370">
    <property type="entry name" value="Ricin B-like lectins"/>
    <property type="match status" value="1"/>
</dbReference>
<sequence length="164" mass="19552">MLIILYLFCNIVTLETNNNFIIKSYQFPTKIFYVKNNKRISLKNKKEIKPNEYKRSLFLIESIGGDLFKIKSKYRNRFVTLNKNKPKLKLKKSKKASKTIWGIKKETDGYKLTSEGFCLEVNKKGKRIKARVCKSSPYQKFHIEYFETHEMSKKNNLNKVIYLY</sequence>
<gene>
    <name evidence="2" type="ORF">TUBRATIS_004760</name>
</gene>
<dbReference type="Gene3D" id="2.80.10.50">
    <property type="match status" value="1"/>
</dbReference>
<organism evidence="2 3">
    <name type="scientific">Tubulinosema ratisbonensis</name>
    <dbReference type="NCBI Taxonomy" id="291195"/>
    <lineage>
        <taxon>Eukaryota</taxon>
        <taxon>Fungi</taxon>
        <taxon>Fungi incertae sedis</taxon>
        <taxon>Microsporidia</taxon>
        <taxon>Tubulinosematoidea</taxon>
        <taxon>Tubulinosematidae</taxon>
        <taxon>Tubulinosema</taxon>
    </lineage>
</organism>
<evidence type="ECO:0008006" key="4">
    <source>
        <dbReference type="Google" id="ProtNLM"/>
    </source>
</evidence>
<dbReference type="VEuPathDB" id="MicrosporidiaDB:TUBRATIS_004760"/>